<feature type="transmembrane region" description="Helical" evidence="1">
    <location>
        <begin position="136"/>
        <end position="164"/>
    </location>
</feature>
<dbReference type="AlphaFoldDB" id="A0A643JUB2"/>
<feature type="transmembrane region" description="Helical" evidence="1">
    <location>
        <begin position="176"/>
        <end position="195"/>
    </location>
</feature>
<reference evidence="2" key="1">
    <citation type="submission" date="2019-09" db="EMBL/GenBank/DDBJ databases">
        <title>Genomic analysis of Haloferax sp. CBA1149.</title>
        <authorList>
            <person name="Roh S.W."/>
        </authorList>
    </citation>
    <scope>NUCLEOTIDE SEQUENCE</scope>
    <source>
        <strain evidence="2">CBA1149</strain>
    </source>
</reference>
<dbReference type="RefSeq" id="WP_151136253.1">
    <property type="nucleotide sequence ID" value="NZ_VZUS01000001.1"/>
</dbReference>
<evidence type="ECO:0000256" key="1">
    <source>
        <dbReference type="SAM" id="Phobius"/>
    </source>
</evidence>
<accession>A0A643JUB2</accession>
<feature type="transmembrane region" description="Helical" evidence="1">
    <location>
        <begin position="108"/>
        <end position="124"/>
    </location>
</feature>
<feature type="transmembrane region" description="Helical" evidence="1">
    <location>
        <begin position="279"/>
        <end position="303"/>
    </location>
</feature>
<keyword evidence="1" id="KW-1133">Transmembrane helix</keyword>
<name>A0A643JUB2_9EURY</name>
<evidence type="ECO:0000313" key="2">
    <source>
        <dbReference type="EMBL" id="KAB1187519.1"/>
    </source>
</evidence>
<keyword evidence="1" id="KW-0472">Membrane</keyword>
<organism evidence="2">
    <name type="scientific">Haloferax sp. CBA1149</name>
    <dbReference type="NCBI Taxonomy" id="2650753"/>
    <lineage>
        <taxon>Archaea</taxon>
        <taxon>Methanobacteriati</taxon>
        <taxon>Methanobacteriota</taxon>
        <taxon>Stenosarchaea group</taxon>
        <taxon>Halobacteria</taxon>
        <taxon>Halobacteriales</taxon>
        <taxon>Haloferacaceae</taxon>
        <taxon>Haloferax</taxon>
    </lineage>
</organism>
<comment type="caution">
    <text evidence="2">The sequence shown here is derived from an EMBL/GenBank/DDBJ whole genome shotgun (WGS) entry which is preliminary data.</text>
</comment>
<sequence length="498" mass="54046">MLAAYVINTGHLSTGGEFAEHSLLTGWVNSFYDDFGSPVIVAVLSIVTGKDTLYIETLPIYAPAMILVQSVLATTIVGKRDVFPVALAGATFYKFLAPHTFSNAHRGGFAWTMLLLTLLAVVLAKRQPSRSTVLLLLFAAVLPMAAHTLPVAALLLLFILFLLNEVLGRQMFGYKRAALVAIVILAYNLFVSTWVGRVVFKFTVATSSVSEPITLSTLVQSVTRSAAVHSSLFPYLIDGAPPEFQMIVIISVATAAAITVIVVLYRLRQLLKSRSIEDIQTFDIVIGAVGIQAIAYISIIPFFAPSGGINPPLLGLMFFPIFLGKFSDITRRINLPAVQRQTWVSIGLIILILIPGAIASVANPMTVGKVNSFTEDEYQTLEWVSKHDSNRLVTDFDTASTYYAIGGRSSTYLPPPGEPAYATEEATSRIIQIHYTNPGLACTKGGTYLVTERMTDVGLIHLGSLVTKPNTNIRSTVRGSPKFNLVFETKDSFVATCD</sequence>
<gene>
    <name evidence="2" type="ORF">Hfx1149_05525</name>
</gene>
<keyword evidence="1" id="KW-0812">Transmembrane</keyword>
<proteinExistence type="predicted"/>
<feature type="transmembrane region" description="Helical" evidence="1">
    <location>
        <begin position="244"/>
        <end position="267"/>
    </location>
</feature>
<dbReference type="EMBL" id="VZUS01000001">
    <property type="protein sequence ID" value="KAB1187519.1"/>
    <property type="molecule type" value="Genomic_DNA"/>
</dbReference>
<feature type="transmembrane region" description="Helical" evidence="1">
    <location>
        <begin position="342"/>
        <end position="362"/>
    </location>
</feature>
<feature type="transmembrane region" description="Helical" evidence="1">
    <location>
        <begin position="309"/>
        <end position="330"/>
    </location>
</feature>
<protein>
    <submittedName>
        <fullName evidence="2">Uncharacterized protein</fullName>
    </submittedName>
</protein>